<dbReference type="SUPFAM" id="SSF56194">
    <property type="entry name" value="Uridine diphospho-N-Acetylenolpyruvylglucosamine reductase, MurB, C-terminal domain"/>
    <property type="match status" value="1"/>
</dbReference>
<keyword evidence="8 19" id="KW-0547">Nucleotide-binding</keyword>
<evidence type="ECO:0000256" key="14">
    <source>
        <dbReference type="ARBA" id="ARBA00023002"/>
    </source>
</evidence>
<dbReference type="Pfam" id="PF02873">
    <property type="entry name" value="MurB_C"/>
    <property type="match status" value="1"/>
</dbReference>
<dbReference type="SUPFAM" id="SSF56176">
    <property type="entry name" value="FAD-binding/transporter-associated domain-like"/>
    <property type="match status" value="1"/>
</dbReference>
<evidence type="ECO:0000256" key="15">
    <source>
        <dbReference type="ARBA" id="ARBA00023306"/>
    </source>
</evidence>
<feature type="active site" evidence="18">
    <location>
        <position position="296"/>
    </location>
</feature>
<evidence type="ECO:0000256" key="7">
    <source>
        <dbReference type="ARBA" id="ARBA00022630"/>
    </source>
</evidence>
<dbReference type="Gene3D" id="3.90.190.20">
    <property type="entry name" value="Mur ligase, C-terminal domain"/>
    <property type="match status" value="1"/>
</dbReference>
<dbReference type="GO" id="GO:0071555">
    <property type="term" value="P:cell wall organization"/>
    <property type="evidence" value="ECO:0007669"/>
    <property type="project" value="UniProtKB-KW"/>
</dbReference>
<dbReference type="InterPro" id="IPR004101">
    <property type="entry name" value="Mur_ligase_C"/>
</dbReference>
<dbReference type="GO" id="GO:0008360">
    <property type="term" value="P:regulation of cell shape"/>
    <property type="evidence" value="ECO:0007669"/>
    <property type="project" value="UniProtKB-KW"/>
</dbReference>
<comment type="function">
    <text evidence="19 20">Cell wall formation. Catalyzes the addition of glutamate to the nucleotide precursor UDP-N-acetylmuramoyl-L-alanine (UMA).</text>
</comment>
<evidence type="ECO:0000256" key="3">
    <source>
        <dbReference type="ARBA" id="ARBA00004752"/>
    </source>
</evidence>
<comment type="catalytic activity">
    <reaction evidence="17 18">
        <text>UDP-N-acetyl-alpha-D-muramate + NADP(+) = UDP-N-acetyl-3-O-(1-carboxyvinyl)-alpha-D-glucosamine + NADPH + H(+)</text>
        <dbReference type="Rhea" id="RHEA:12248"/>
        <dbReference type="ChEBI" id="CHEBI:15378"/>
        <dbReference type="ChEBI" id="CHEBI:57783"/>
        <dbReference type="ChEBI" id="CHEBI:58349"/>
        <dbReference type="ChEBI" id="CHEBI:68483"/>
        <dbReference type="ChEBI" id="CHEBI:70757"/>
        <dbReference type="EC" id="1.3.1.98"/>
    </reaction>
</comment>
<dbReference type="GO" id="GO:0008762">
    <property type="term" value="F:UDP-N-acetylmuramate dehydrogenase activity"/>
    <property type="evidence" value="ECO:0007669"/>
    <property type="project" value="UniProtKB-UniRule"/>
</dbReference>
<evidence type="ECO:0000256" key="11">
    <source>
        <dbReference type="ARBA" id="ARBA00022857"/>
    </source>
</evidence>
<organism evidence="22 23">
    <name type="scientific">Candidatus Woesebacteria bacterium CG_4_9_14_3_um_filter_39_10</name>
    <dbReference type="NCBI Taxonomy" id="1975056"/>
    <lineage>
        <taxon>Bacteria</taxon>
        <taxon>Candidatus Woeseibacteriota</taxon>
    </lineage>
</organism>
<evidence type="ECO:0000256" key="5">
    <source>
        <dbReference type="ARBA" id="ARBA00022598"/>
    </source>
</evidence>
<keyword evidence="5 19" id="KW-0436">Ligase</keyword>
<dbReference type="PANTHER" id="PTHR43692">
    <property type="entry name" value="UDP-N-ACETYLMURAMOYLALANINE--D-GLUTAMATE LIGASE"/>
    <property type="match status" value="1"/>
</dbReference>
<dbReference type="HAMAP" id="MF_00037">
    <property type="entry name" value="MurB"/>
    <property type="match status" value="1"/>
</dbReference>
<dbReference type="Pfam" id="PF02875">
    <property type="entry name" value="Mur_ligase_C"/>
    <property type="match status" value="1"/>
</dbReference>
<dbReference type="InterPro" id="IPR005762">
    <property type="entry name" value="MurD"/>
</dbReference>
<name>A0A2M7X907_9BACT</name>
<dbReference type="EMBL" id="PFWW01000045">
    <property type="protein sequence ID" value="PJA42645.1"/>
    <property type="molecule type" value="Genomic_DNA"/>
</dbReference>
<evidence type="ECO:0000313" key="22">
    <source>
        <dbReference type="EMBL" id="PJA42645.1"/>
    </source>
</evidence>
<evidence type="ECO:0000256" key="18">
    <source>
        <dbReference type="HAMAP-Rule" id="MF_00037"/>
    </source>
</evidence>
<comment type="pathway">
    <text evidence="3 19 20">Cell wall biogenesis; peptidoglycan biosynthesis.</text>
</comment>
<dbReference type="InterPro" id="IPR013221">
    <property type="entry name" value="Mur_ligase_cen"/>
</dbReference>
<feature type="active site" description="Proton donor" evidence="18">
    <location>
        <position position="221"/>
    </location>
</feature>
<evidence type="ECO:0000256" key="20">
    <source>
        <dbReference type="RuleBase" id="RU003664"/>
    </source>
</evidence>
<comment type="catalytic activity">
    <reaction evidence="19 20">
        <text>UDP-N-acetyl-alpha-D-muramoyl-L-alanine + D-glutamate + ATP = UDP-N-acetyl-alpha-D-muramoyl-L-alanyl-D-glutamate + ADP + phosphate + H(+)</text>
        <dbReference type="Rhea" id="RHEA:16429"/>
        <dbReference type="ChEBI" id="CHEBI:15378"/>
        <dbReference type="ChEBI" id="CHEBI:29986"/>
        <dbReference type="ChEBI" id="CHEBI:30616"/>
        <dbReference type="ChEBI" id="CHEBI:43474"/>
        <dbReference type="ChEBI" id="CHEBI:83898"/>
        <dbReference type="ChEBI" id="CHEBI:83900"/>
        <dbReference type="ChEBI" id="CHEBI:456216"/>
        <dbReference type="EC" id="6.3.2.9"/>
    </reaction>
</comment>
<comment type="cofactor">
    <cofactor evidence="1 18">
        <name>FAD</name>
        <dbReference type="ChEBI" id="CHEBI:57692"/>
    </cofactor>
</comment>
<dbReference type="HAMAP" id="MF_00639">
    <property type="entry name" value="MurD"/>
    <property type="match status" value="1"/>
</dbReference>
<evidence type="ECO:0000256" key="12">
    <source>
        <dbReference type="ARBA" id="ARBA00022960"/>
    </source>
</evidence>
<dbReference type="PROSITE" id="PS51387">
    <property type="entry name" value="FAD_PCMH"/>
    <property type="match status" value="1"/>
</dbReference>
<comment type="similarity">
    <text evidence="18">Belongs to the MurB family.</text>
</comment>
<dbReference type="Gene3D" id="3.30.465.10">
    <property type="match status" value="1"/>
</dbReference>
<dbReference type="AlphaFoldDB" id="A0A2M7X907"/>
<evidence type="ECO:0000259" key="21">
    <source>
        <dbReference type="PROSITE" id="PS51387"/>
    </source>
</evidence>
<keyword evidence="9 18" id="KW-0274">FAD</keyword>
<keyword evidence="12 19" id="KW-0133">Cell shape</keyword>
<reference evidence="23" key="1">
    <citation type="submission" date="2017-09" db="EMBL/GenBank/DDBJ databases">
        <title>Depth-based differentiation of microbial function through sediment-hosted aquifers and enrichment of novel symbionts in the deep terrestrial subsurface.</title>
        <authorList>
            <person name="Probst A.J."/>
            <person name="Ladd B."/>
            <person name="Jarett J.K."/>
            <person name="Geller-Mcgrath D.E."/>
            <person name="Sieber C.M.K."/>
            <person name="Emerson J.B."/>
            <person name="Anantharaman K."/>
            <person name="Thomas B.C."/>
            <person name="Malmstrom R."/>
            <person name="Stieglmeier M."/>
            <person name="Klingl A."/>
            <person name="Woyke T."/>
            <person name="Ryan C.M."/>
            <person name="Banfield J.F."/>
        </authorList>
    </citation>
    <scope>NUCLEOTIDE SEQUENCE [LARGE SCALE GENOMIC DNA]</scope>
</reference>
<dbReference type="InterPro" id="IPR003170">
    <property type="entry name" value="MurB"/>
</dbReference>
<keyword evidence="10 19" id="KW-0067">ATP-binding</keyword>
<evidence type="ECO:0000256" key="2">
    <source>
        <dbReference type="ARBA" id="ARBA00004496"/>
    </source>
</evidence>
<dbReference type="EC" id="1.3.1.98" evidence="18"/>
<accession>A0A2M7X907</accession>
<protein>
    <recommendedName>
        <fullName evidence="18 19">Multifunctional fusion protein</fullName>
    </recommendedName>
    <domain>
        <recommendedName>
            <fullName evidence="19">UDP-N-acetylmuramoylalanine--D-glutamate ligase</fullName>
            <ecNumber evidence="19">6.3.2.9</ecNumber>
        </recommendedName>
        <alternativeName>
            <fullName evidence="19">D-glutamic acid-adding enzyme</fullName>
        </alternativeName>
        <alternativeName>
            <fullName evidence="19">UDP-N-acetylmuramoyl-L-alanyl-D-glutamate synthetase</fullName>
        </alternativeName>
    </domain>
    <domain>
        <recommendedName>
            <fullName evidence="18">UDP-N-acetylenolpyruvoylglucosamine reductase</fullName>
            <ecNumber evidence="18">1.3.1.98</ecNumber>
        </recommendedName>
        <alternativeName>
            <fullName evidence="18">UDP-N-acetylmuramate dehydrogenase</fullName>
        </alternativeName>
    </domain>
</protein>
<dbReference type="InterPro" id="IPR016169">
    <property type="entry name" value="FAD-bd_PCMH_sub2"/>
</dbReference>
<dbReference type="NCBIfam" id="TIGR01087">
    <property type="entry name" value="murD"/>
    <property type="match status" value="1"/>
</dbReference>
<keyword evidence="13 19" id="KW-0573">Peptidoglycan synthesis</keyword>
<keyword evidence="7 18" id="KW-0285">Flavoprotein</keyword>
<evidence type="ECO:0000256" key="13">
    <source>
        <dbReference type="ARBA" id="ARBA00022984"/>
    </source>
</evidence>
<keyword evidence="6 19" id="KW-0132">Cell division</keyword>
<comment type="subcellular location">
    <subcellularLocation>
        <location evidence="2 19 20">Cytoplasm</location>
    </subcellularLocation>
</comment>
<dbReference type="Pfam" id="PF01565">
    <property type="entry name" value="FAD_binding_4"/>
    <property type="match status" value="1"/>
</dbReference>
<dbReference type="GO" id="GO:0008764">
    <property type="term" value="F:UDP-N-acetylmuramoylalanine-D-glutamate ligase activity"/>
    <property type="evidence" value="ECO:0007669"/>
    <property type="project" value="UniProtKB-UniRule"/>
</dbReference>
<dbReference type="Gene3D" id="3.40.1190.10">
    <property type="entry name" value="Mur-like, catalytic domain"/>
    <property type="match status" value="1"/>
</dbReference>
<keyword evidence="11 18" id="KW-0521">NADP</keyword>
<keyword evidence="14 18" id="KW-0560">Oxidoreductase</keyword>
<evidence type="ECO:0000256" key="10">
    <source>
        <dbReference type="ARBA" id="ARBA00022840"/>
    </source>
</evidence>
<proteinExistence type="inferred from homology"/>
<evidence type="ECO:0000256" key="16">
    <source>
        <dbReference type="ARBA" id="ARBA00023316"/>
    </source>
</evidence>
<dbReference type="InterPro" id="IPR016167">
    <property type="entry name" value="FAD-bd_PCMH_sub1"/>
</dbReference>
<keyword evidence="15 19" id="KW-0131">Cell cycle</keyword>
<evidence type="ECO:0000313" key="23">
    <source>
        <dbReference type="Proteomes" id="UP000230484"/>
    </source>
</evidence>
<dbReference type="GO" id="GO:0005737">
    <property type="term" value="C:cytoplasm"/>
    <property type="evidence" value="ECO:0007669"/>
    <property type="project" value="UniProtKB-SubCell"/>
</dbReference>
<dbReference type="GO" id="GO:0009252">
    <property type="term" value="P:peptidoglycan biosynthetic process"/>
    <property type="evidence" value="ECO:0007669"/>
    <property type="project" value="UniProtKB-UniRule"/>
</dbReference>
<dbReference type="PANTHER" id="PTHR43692:SF1">
    <property type="entry name" value="UDP-N-ACETYLMURAMOYLALANINE--D-GLUTAMATE LIGASE"/>
    <property type="match status" value="1"/>
</dbReference>
<sequence>MGERNMQFKDLTTFKIGGPIKHFFEVKSDKEIIKAGEFAKKNNLKIFILGGGSDILVNDKGFDGVVVKYTGKKLKVKSYKLKVIITAEAGMAWDELVKFSVEHNLQGLECMSGIPGTVGASPIQNIGAYGEEVKDTLLSLRAFEFKSGKFLNFSNKDCEFGYRDSFFKKPENWQRYLITSVSFKLTKYEDTDLSLQNIRDEILRVRGEKLENPKEVGNAGSFFKNPIVEGHKISAGLLIDKAGWKGKSYKGAAVSAKNALILINKSGEASSSDVYELSKLIINDVKKKFGITLEPEVQFVGFERKVAILGYGLEGQDAERYFKNKKAKIKILDQKFDKDYLKNLGEYDLVVRSPGVYPYKPELKNINVTTPIQIFFDNCPARIIGVTGTKGKGTTSTLIYEILKNAGKDIYLAGNIGKPYLELLPIISPTSYIVLELSSFQLIDLTKSPHIAVVLNITLDHMDWHKSREEYVSSKKNIVRYQTVSDLAIINSEYEVPKSFSDLTRAKVILFSKSKLEKKYKENLLLRGEHNLENIAAAVSVSKVLGIKEDIILKSVREFKGLEHRLELVKEVGGVTFYNDSFATGPQPTIAAIRSFAEPITLILGGSDKGLSYDELGKEIAANKQVNKVIIIGQVGPLIIRSLNGAGFRGSIINLRLKPMVKIVENAFRNTPRGGVVLLSPAAASFDMFKNYKDRGSQFKEAVQNLK</sequence>
<dbReference type="InterPro" id="IPR036615">
    <property type="entry name" value="Mur_ligase_C_dom_sf"/>
</dbReference>
<evidence type="ECO:0000256" key="6">
    <source>
        <dbReference type="ARBA" id="ARBA00022618"/>
    </source>
</evidence>
<dbReference type="InterPro" id="IPR036635">
    <property type="entry name" value="MurB_C_sf"/>
</dbReference>
<dbReference type="GO" id="GO:0005524">
    <property type="term" value="F:ATP binding"/>
    <property type="evidence" value="ECO:0007669"/>
    <property type="project" value="UniProtKB-UniRule"/>
</dbReference>
<keyword evidence="4 19" id="KW-0963">Cytoplasm</keyword>
<comment type="caution">
    <text evidence="22">The sequence shown here is derived from an EMBL/GenBank/DDBJ whole genome shotgun (WGS) entry which is preliminary data.</text>
</comment>
<dbReference type="GO" id="GO:0071949">
    <property type="term" value="F:FAD binding"/>
    <property type="evidence" value="ECO:0007669"/>
    <property type="project" value="InterPro"/>
</dbReference>
<comment type="similarity">
    <text evidence="19">Belongs to the MurCDEF family.</text>
</comment>
<dbReference type="SUPFAM" id="SSF53623">
    <property type="entry name" value="MurD-like peptide ligases, catalytic domain"/>
    <property type="match status" value="1"/>
</dbReference>
<dbReference type="EC" id="6.3.2.9" evidence="19"/>
<dbReference type="InterPro" id="IPR011601">
    <property type="entry name" value="MurB_C"/>
</dbReference>
<evidence type="ECO:0000256" key="8">
    <source>
        <dbReference type="ARBA" id="ARBA00022741"/>
    </source>
</evidence>
<evidence type="ECO:0000256" key="9">
    <source>
        <dbReference type="ARBA" id="ARBA00022827"/>
    </source>
</evidence>
<dbReference type="UniPathway" id="UPA00219"/>
<dbReference type="InterPro" id="IPR036318">
    <property type="entry name" value="FAD-bd_PCMH-like_sf"/>
</dbReference>
<dbReference type="Proteomes" id="UP000230484">
    <property type="component" value="Unassembled WGS sequence"/>
</dbReference>
<dbReference type="InterPro" id="IPR016166">
    <property type="entry name" value="FAD-bd_PCMH"/>
</dbReference>
<gene>
    <name evidence="18" type="primary">murB</name>
    <name evidence="19" type="synonym">murD</name>
    <name evidence="22" type="ORF">CO176_02060</name>
</gene>
<dbReference type="Gene3D" id="3.30.43.10">
    <property type="entry name" value="Uridine Diphospho-n-acetylenolpyruvylglucosamine Reductase, domain 2"/>
    <property type="match status" value="1"/>
</dbReference>
<feature type="binding site" evidence="19">
    <location>
        <begin position="388"/>
        <end position="394"/>
    </location>
    <ligand>
        <name>ATP</name>
        <dbReference type="ChEBI" id="CHEBI:30616"/>
    </ligand>
</feature>
<dbReference type="NCBIfam" id="TIGR00179">
    <property type="entry name" value="murB"/>
    <property type="match status" value="1"/>
</dbReference>
<feature type="active site" evidence="18">
    <location>
        <position position="163"/>
    </location>
</feature>
<dbReference type="InterPro" id="IPR036565">
    <property type="entry name" value="Mur-like_cat_sf"/>
</dbReference>
<dbReference type="InterPro" id="IPR006094">
    <property type="entry name" value="Oxid_FAD_bind_N"/>
</dbReference>
<keyword evidence="16 19" id="KW-0961">Cell wall biogenesis/degradation</keyword>
<dbReference type="SUPFAM" id="SSF53244">
    <property type="entry name" value="MurD-like peptide ligases, peptide-binding domain"/>
    <property type="match status" value="1"/>
</dbReference>
<evidence type="ECO:0000256" key="19">
    <source>
        <dbReference type="HAMAP-Rule" id="MF_00639"/>
    </source>
</evidence>
<dbReference type="Pfam" id="PF08245">
    <property type="entry name" value="Mur_ligase_M"/>
    <property type="match status" value="1"/>
</dbReference>
<dbReference type="GO" id="GO:0051301">
    <property type="term" value="P:cell division"/>
    <property type="evidence" value="ECO:0007669"/>
    <property type="project" value="UniProtKB-KW"/>
</dbReference>
<evidence type="ECO:0000256" key="1">
    <source>
        <dbReference type="ARBA" id="ARBA00001974"/>
    </source>
</evidence>
<evidence type="ECO:0000256" key="17">
    <source>
        <dbReference type="ARBA" id="ARBA00048914"/>
    </source>
</evidence>
<evidence type="ECO:0000256" key="4">
    <source>
        <dbReference type="ARBA" id="ARBA00022490"/>
    </source>
</evidence>
<feature type="domain" description="FAD-binding PCMH-type" evidence="21">
    <location>
        <begin position="16"/>
        <end position="188"/>
    </location>
</feature>
<dbReference type="Gene3D" id="3.90.78.10">
    <property type="entry name" value="UDP-N-acetylenolpyruvoylglucosamine reductase, C-terminal domain"/>
    <property type="match status" value="1"/>
</dbReference>